<reference evidence="1 2" key="1">
    <citation type="submission" date="2019-07" db="EMBL/GenBank/DDBJ databases">
        <title>Pseudomonas mangiferae sp. nov., isolated from bark of mango tree in Thailand.</title>
        <authorList>
            <person name="Srisuk N."/>
            <person name="Anurat P."/>
        </authorList>
    </citation>
    <scope>NUCLEOTIDE SEQUENCE [LARGE SCALE GENOMIC DNA]</scope>
    <source>
        <strain evidence="1 2">DMKU_BBB3-04</strain>
    </source>
</reference>
<organism evidence="1 2">
    <name type="scientific">Pseudomonas mangiferae</name>
    <dbReference type="NCBI Taxonomy" id="2593654"/>
    <lineage>
        <taxon>Bacteria</taxon>
        <taxon>Pseudomonadati</taxon>
        <taxon>Pseudomonadota</taxon>
        <taxon>Gammaproteobacteria</taxon>
        <taxon>Pseudomonadales</taxon>
        <taxon>Pseudomonadaceae</taxon>
        <taxon>Pseudomonas</taxon>
    </lineage>
</organism>
<accession>A0A553GVU5</accession>
<evidence type="ECO:0000313" key="1">
    <source>
        <dbReference type="EMBL" id="TRX73634.1"/>
    </source>
</evidence>
<keyword evidence="2" id="KW-1185">Reference proteome</keyword>
<proteinExistence type="predicted"/>
<dbReference type="InterPro" id="IPR006311">
    <property type="entry name" value="TAT_signal"/>
</dbReference>
<protein>
    <submittedName>
        <fullName evidence="1">Twin-arginine translocation pathway signal protein</fullName>
    </submittedName>
</protein>
<dbReference type="OrthoDB" id="6398409at2"/>
<dbReference type="AlphaFoldDB" id="A0A553GVU5"/>
<name>A0A553GVU5_9PSED</name>
<gene>
    <name evidence="1" type="ORF">FM069_17020</name>
</gene>
<sequence length="173" mass="18115">MAGLSRRQVLKVGLLGGLLLGGAGLAVSLGRPADDPAGGYARLRSADLEVLGALVPVILAGAVPAERMPAALAGTLRGIDDSLTRLSPAMLGLTVQLLDVLALPLTRGPLTGIWGAWSEATPADLGRFLDRWRDSRLALLQRGHASLLQLVLMSWYGRPESWAHCGYPGPPAI</sequence>
<dbReference type="EMBL" id="VJOY01000013">
    <property type="protein sequence ID" value="TRX73634.1"/>
    <property type="molecule type" value="Genomic_DNA"/>
</dbReference>
<dbReference type="Proteomes" id="UP000315235">
    <property type="component" value="Unassembled WGS sequence"/>
</dbReference>
<evidence type="ECO:0000313" key="2">
    <source>
        <dbReference type="Proteomes" id="UP000315235"/>
    </source>
</evidence>
<dbReference type="PROSITE" id="PS51318">
    <property type="entry name" value="TAT"/>
    <property type="match status" value="1"/>
</dbReference>
<comment type="caution">
    <text evidence="1">The sequence shown here is derived from an EMBL/GenBank/DDBJ whole genome shotgun (WGS) entry which is preliminary data.</text>
</comment>